<reference evidence="2" key="1">
    <citation type="submission" date="2016-03" db="EMBL/GenBank/DDBJ databases">
        <authorList>
            <person name="Oger P.M."/>
        </authorList>
    </citation>
    <scope>NUCLEOTIDE SEQUENCE [LARGE SCALE GENOMIC DNA]</scope>
    <source>
        <strain evidence="2">OG-1</strain>
    </source>
</reference>
<dbReference type="GeneID" id="27139910"/>
<organism evidence="1 2">
    <name type="scientific">Thermococcus peptonophilus</name>
    <dbReference type="NCBI Taxonomy" id="53952"/>
    <lineage>
        <taxon>Archaea</taxon>
        <taxon>Methanobacteriati</taxon>
        <taxon>Methanobacteriota</taxon>
        <taxon>Thermococci</taxon>
        <taxon>Thermococcales</taxon>
        <taxon>Thermococcaceae</taxon>
        <taxon>Thermococcus</taxon>
    </lineage>
</organism>
<protein>
    <submittedName>
        <fullName evidence="1">Uncharacterized protein</fullName>
    </submittedName>
</protein>
<dbReference type="RefSeq" id="WP_062388805.1">
    <property type="nucleotide sequence ID" value="NZ_CP014750.1"/>
</dbReference>
<dbReference type="OrthoDB" id="100147at2157"/>
<proteinExistence type="predicted"/>
<dbReference type="STRING" id="53952.A0127_05150"/>
<dbReference type="AlphaFoldDB" id="A0A142CUZ3"/>
<dbReference type="KEGG" id="tpep:A0127_05150"/>
<evidence type="ECO:0000313" key="2">
    <source>
        <dbReference type="Proteomes" id="UP000073604"/>
    </source>
</evidence>
<evidence type="ECO:0000313" key="1">
    <source>
        <dbReference type="EMBL" id="AMQ18595.1"/>
    </source>
</evidence>
<gene>
    <name evidence="1" type="ORF">A0127_05150</name>
</gene>
<accession>A0A142CUZ3</accession>
<dbReference type="EMBL" id="CP014750">
    <property type="protein sequence ID" value="AMQ18595.1"/>
    <property type="molecule type" value="Genomic_DNA"/>
</dbReference>
<name>A0A142CUZ3_9EURY</name>
<sequence>MKELPKVPLDIKKIIAEEDPVRKAYFLGYFIAYYGHTDWVGIWRELRDSIFESAEESGVLREAIEAYRRGKKEGARDRELAIARGLYRPLPTGDIQHKVEEIQKISTLPLQTRVPKILKIRLTGEPKMLLRSEIIGQVRTLRLPRFLGRR</sequence>
<dbReference type="Proteomes" id="UP000073604">
    <property type="component" value="Chromosome"/>
</dbReference>
<keyword evidence="2" id="KW-1185">Reference proteome</keyword>